<dbReference type="AlphaFoldDB" id="A0ABD5NT16"/>
<gene>
    <name evidence="1" type="ORF">ACFOUR_17785</name>
</gene>
<name>A0ABD5NT16_9EURY</name>
<dbReference type="Proteomes" id="UP001595846">
    <property type="component" value="Unassembled WGS sequence"/>
</dbReference>
<comment type="caution">
    <text evidence="1">The sequence shown here is derived from an EMBL/GenBank/DDBJ whole genome shotgun (WGS) entry which is preliminary data.</text>
</comment>
<accession>A0ABD5NT16</accession>
<evidence type="ECO:0000313" key="2">
    <source>
        <dbReference type="Proteomes" id="UP001595846"/>
    </source>
</evidence>
<protein>
    <submittedName>
        <fullName evidence="1">Uncharacterized protein</fullName>
    </submittedName>
</protein>
<reference evidence="1 2" key="1">
    <citation type="journal article" date="2019" name="Int. J. Syst. Evol. Microbiol.">
        <title>The Global Catalogue of Microorganisms (GCM) 10K type strain sequencing project: providing services to taxonomists for standard genome sequencing and annotation.</title>
        <authorList>
            <consortium name="The Broad Institute Genomics Platform"/>
            <consortium name="The Broad Institute Genome Sequencing Center for Infectious Disease"/>
            <person name="Wu L."/>
            <person name="Ma J."/>
        </authorList>
    </citation>
    <scope>NUCLEOTIDE SEQUENCE [LARGE SCALE GENOMIC DNA]</scope>
    <source>
        <strain evidence="1 2">IBRC-M 10256</strain>
    </source>
</reference>
<dbReference type="RefSeq" id="WP_256532491.1">
    <property type="nucleotide sequence ID" value="NZ_CP101824.1"/>
</dbReference>
<keyword evidence="2" id="KW-1185">Reference proteome</keyword>
<organism evidence="1 2">
    <name type="scientific">Halovivax cerinus</name>
    <dbReference type="NCBI Taxonomy" id="1487865"/>
    <lineage>
        <taxon>Archaea</taxon>
        <taxon>Methanobacteriati</taxon>
        <taxon>Methanobacteriota</taxon>
        <taxon>Stenosarchaea group</taxon>
        <taxon>Halobacteria</taxon>
        <taxon>Halobacteriales</taxon>
        <taxon>Natrialbaceae</taxon>
        <taxon>Halovivax</taxon>
    </lineage>
</organism>
<sequence>MAVADSVVDTGDGTILLRIEELPDGLEHGQRLWFYFRRTRTPLPTSATP</sequence>
<evidence type="ECO:0000313" key="1">
    <source>
        <dbReference type="EMBL" id="MFC3960211.1"/>
    </source>
</evidence>
<dbReference type="GeneID" id="73901578"/>
<proteinExistence type="predicted"/>
<dbReference type="EMBL" id="JBHSAQ010000016">
    <property type="protein sequence ID" value="MFC3960211.1"/>
    <property type="molecule type" value="Genomic_DNA"/>
</dbReference>